<name>A0ABT4QKS9_9BACL</name>
<evidence type="ECO:0000313" key="2">
    <source>
        <dbReference type="Proteomes" id="UP001527882"/>
    </source>
</evidence>
<dbReference type="EMBL" id="JAQAGZ010000039">
    <property type="protein sequence ID" value="MCZ8517470.1"/>
    <property type="molecule type" value="Genomic_DNA"/>
</dbReference>
<accession>A0ABT4QKS9</accession>
<organism evidence="1 2">
    <name type="scientific">Paenibacillus gyeongsangnamensis</name>
    <dbReference type="NCBI Taxonomy" id="3388067"/>
    <lineage>
        <taxon>Bacteria</taxon>
        <taxon>Bacillati</taxon>
        <taxon>Bacillota</taxon>
        <taxon>Bacilli</taxon>
        <taxon>Bacillales</taxon>
        <taxon>Paenibacillaceae</taxon>
        <taxon>Paenibacillus</taxon>
    </lineage>
</organism>
<keyword evidence="2" id="KW-1185">Reference proteome</keyword>
<protein>
    <submittedName>
        <fullName evidence="1">Uncharacterized protein</fullName>
    </submittedName>
</protein>
<evidence type="ECO:0000313" key="1">
    <source>
        <dbReference type="EMBL" id="MCZ8517470.1"/>
    </source>
</evidence>
<dbReference type="RefSeq" id="WP_269886018.1">
    <property type="nucleotide sequence ID" value="NZ_JAQAGZ010000039.1"/>
</dbReference>
<dbReference type="Proteomes" id="UP001527882">
    <property type="component" value="Unassembled WGS sequence"/>
</dbReference>
<sequence length="52" mass="5716">MRSYSGTVWQQAQHKAFRAGLIVKGHGDRVQITFKAEVKTLLITACLEKGAA</sequence>
<proteinExistence type="predicted"/>
<reference evidence="1 2" key="1">
    <citation type="submission" date="2022-12" db="EMBL/GenBank/DDBJ databases">
        <title>Draft genome sequence of Paenibacillus sp. dW9.</title>
        <authorList>
            <person name="Choi E.-W."/>
            <person name="Kim D.-U."/>
        </authorList>
    </citation>
    <scope>NUCLEOTIDE SEQUENCE [LARGE SCALE GENOMIC DNA]</scope>
    <source>
        <strain evidence="2">dW9</strain>
    </source>
</reference>
<gene>
    <name evidence="1" type="ORF">O9H85_35055</name>
</gene>
<comment type="caution">
    <text evidence="1">The sequence shown here is derived from an EMBL/GenBank/DDBJ whole genome shotgun (WGS) entry which is preliminary data.</text>
</comment>